<evidence type="ECO:0000313" key="3">
    <source>
        <dbReference type="Proteomes" id="UP001054252"/>
    </source>
</evidence>
<dbReference type="EMBL" id="BPVZ01000005">
    <property type="protein sequence ID" value="GKU91276.1"/>
    <property type="molecule type" value="Genomic_DNA"/>
</dbReference>
<dbReference type="Proteomes" id="UP001054252">
    <property type="component" value="Unassembled WGS sequence"/>
</dbReference>
<protein>
    <submittedName>
        <fullName evidence="2">Uncharacterized protein</fullName>
    </submittedName>
</protein>
<feature type="region of interest" description="Disordered" evidence="1">
    <location>
        <begin position="111"/>
        <end position="138"/>
    </location>
</feature>
<dbReference type="AlphaFoldDB" id="A0AAV5HZ04"/>
<proteinExistence type="predicted"/>
<organism evidence="2 3">
    <name type="scientific">Rubroshorea leprosula</name>
    <dbReference type="NCBI Taxonomy" id="152421"/>
    <lineage>
        <taxon>Eukaryota</taxon>
        <taxon>Viridiplantae</taxon>
        <taxon>Streptophyta</taxon>
        <taxon>Embryophyta</taxon>
        <taxon>Tracheophyta</taxon>
        <taxon>Spermatophyta</taxon>
        <taxon>Magnoliopsida</taxon>
        <taxon>eudicotyledons</taxon>
        <taxon>Gunneridae</taxon>
        <taxon>Pentapetalae</taxon>
        <taxon>rosids</taxon>
        <taxon>malvids</taxon>
        <taxon>Malvales</taxon>
        <taxon>Dipterocarpaceae</taxon>
        <taxon>Rubroshorea</taxon>
    </lineage>
</organism>
<comment type="caution">
    <text evidence="2">The sequence shown here is derived from an EMBL/GenBank/DDBJ whole genome shotgun (WGS) entry which is preliminary data.</text>
</comment>
<accession>A0AAV5HZ04</accession>
<dbReference type="PANTHER" id="PTHR33257:SF4">
    <property type="entry name" value="EXPRESSED PROTEIN"/>
    <property type="match status" value="1"/>
</dbReference>
<evidence type="ECO:0000313" key="2">
    <source>
        <dbReference type="EMBL" id="GKU91276.1"/>
    </source>
</evidence>
<sequence length="216" mass="23656">MPTGSHEDLQIKQDDKFFSRLMSKEASTANSSARVYYGGASGAVPFLWELQPGTPKHPSAHTTLPPLTPPPSYYCNPKSKSIQNNKNRKTNLMGYILRFPCRWKNHMETSSSSSFSSSSPSSSVTSYGSSPLPSMTNMNRKLHKRDSFPVCTRSVDVVCGVVQDDEEEGCGLSPTSTLCFGVKVRRGSLKLGFQGCYSKSKNTLMSIVSPSHSLNN</sequence>
<evidence type="ECO:0000256" key="1">
    <source>
        <dbReference type="SAM" id="MobiDB-lite"/>
    </source>
</evidence>
<keyword evidence="3" id="KW-1185">Reference proteome</keyword>
<gene>
    <name evidence="2" type="ORF">SLEP1_g5175</name>
</gene>
<reference evidence="2 3" key="1">
    <citation type="journal article" date="2021" name="Commun. Biol.">
        <title>The genome of Shorea leprosula (Dipterocarpaceae) highlights the ecological relevance of drought in aseasonal tropical rainforests.</title>
        <authorList>
            <person name="Ng K.K.S."/>
            <person name="Kobayashi M.J."/>
            <person name="Fawcett J.A."/>
            <person name="Hatakeyama M."/>
            <person name="Paape T."/>
            <person name="Ng C.H."/>
            <person name="Ang C.C."/>
            <person name="Tnah L.H."/>
            <person name="Lee C.T."/>
            <person name="Nishiyama T."/>
            <person name="Sese J."/>
            <person name="O'Brien M.J."/>
            <person name="Copetti D."/>
            <person name="Mohd Noor M.I."/>
            <person name="Ong R.C."/>
            <person name="Putra M."/>
            <person name="Sireger I.Z."/>
            <person name="Indrioko S."/>
            <person name="Kosugi Y."/>
            <person name="Izuno A."/>
            <person name="Isagi Y."/>
            <person name="Lee S.L."/>
            <person name="Shimizu K.K."/>
        </authorList>
    </citation>
    <scope>NUCLEOTIDE SEQUENCE [LARGE SCALE GENOMIC DNA]</scope>
    <source>
        <strain evidence="2">214</strain>
    </source>
</reference>
<feature type="compositionally biased region" description="Low complexity" evidence="1">
    <location>
        <begin position="111"/>
        <end position="134"/>
    </location>
</feature>
<dbReference type="PANTHER" id="PTHR33257">
    <property type="entry name" value="OS05G0165500 PROTEIN"/>
    <property type="match status" value="1"/>
</dbReference>
<name>A0AAV5HZ04_9ROSI</name>